<evidence type="ECO:0000313" key="2">
    <source>
        <dbReference type="Proteomes" id="UP000019260"/>
    </source>
</evidence>
<evidence type="ECO:0000313" key="1">
    <source>
        <dbReference type="EMBL" id="AHI58601.1"/>
    </source>
</evidence>
<dbReference type="PATRIC" id="fig|838561.3.peg.1245"/>
<dbReference type="HOGENOM" id="CLU_3173365_0_0_14"/>
<gene>
    <name evidence="1" type="ORF">P344_06490</name>
</gene>
<accession>W6ANI4</accession>
<sequence length="47" mass="5771">MEEINKLIQQFCEENSDFINEKMKIFEEDLELINKSLKFKDDEECIR</sequence>
<protein>
    <submittedName>
        <fullName evidence="1">Uncharacterized protein</fullName>
    </submittedName>
</protein>
<proteinExistence type="predicted"/>
<keyword evidence="2" id="KW-1185">Reference proteome</keyword>
<dbReference type="STRING" id="838561.P344_06490"/>
<name>W6ANI4_9MOLU</name>
<dbReference type="Proteomes" id="UP000019260">
    <property type="component" value="Chromosome"/>
</dbReference>
<dbReference type="AlphaFoldDB" id="W6ANI4"/>
<dbReference type="EMBL" id="CP006720">
    <property type="protein sequence ID" value="AHI58601.1"/>
    <property type="molecule type" value="Genomic_DNA"/>
</dbReference>
<reference evidence="1 2" key="1">
    <citation type="submission" date="2013-09" db="EMBL/GenBank/DDBJ databases">
        <title>Complete genome sequence of Spiroplasma mirum suckling mouse cataract agent.</title>
        <authorList>
            <person name="Landry C.A."/>
            <person name="Bastian F.O."/>
            <person name="Thune R.L."/>
        </authorList>
    </citation>
    <scope>NUCLEOTIDE SEQUENCE [LARGE SCALE GENOMIC DNA]</scope>
    <source>
        <strain evidence="1 2">SMCA</strain>
    </source>
</reference>
<organism evidence="1 2">
    <name type="scientific">Spiroplasma mirum ATCC 29335</name>
    <dbReference type="NCBI Taxonomy" id="838561"/>
    <lineage>
        <taxon>Bacteria</taxon>
        <taxon>Bacillati</taxon>
        <taxon>Mycoplasmatota</taxon>
        <taxon>Mollicutes</taxon>
        <taxon>Entomoplasmatales</taxon>
        <taxon>Spiroplasmataceae</taxon>
        <taxon>Spiroplasma</taxon>
    </lineage>
</organism>
<dbReference type="KEGG" id="smia:P344_06490"/>
<dbReference type="RefSeq" id="WP_156028592.1">
    <property type="nucleotide sequence ID" value="NZ_CP002082.1"/>
</dbReference>